<feature type="transmembrane region" description="Helical" evidence="1">
    <location>
        <begin position="12"/>
        <end position="36"/>
    </location>
</feature>
<dbReference type="Proteomes" id="UP000253410">
    <property type="component" value="Unassembled WGS sequence"/>
</dbReference>
<feature type="transmembrane region" description="Helical" evidence="1">
    <location>
        <begin position="42"/>
        <end position="65"/>
    </location>
</feature>
<dbReference type="InterPro" id="IPR036890">
    <property type="entry name" value="HATPase_C_sf"/>
</dbReference>
<dbReference type="InterPro" id="IPR050640">
    <property type="entry name" value="Bact_2-comp_sensor_kinase"/>
</dbReference>
<gene>
    <name evidence="3" type="ORF">DF182_22915</name>
</gene>
<evidence type="ECO:0000259" key="2">
    <source>
        <dbReference type="Pfam" id="PF06580"/>
    </source>
</evidence>
<evidence type="ECO:0000256" key="1">
    <source>
        <dbReference type="SAM" id="Phobius"/>
    </source>
</evidence>
<dbReference type="SUPFAM" id="SSF55874">
    <property type="entry name" value="ATPase domain of HSP90 chaperone/DNA topoisomerase II/histidine kinase"/>
    <property type="match status" value="1"/>
</dbReference>
<dbReference type="GO" id="GO:0016020">
    <property type="term" value="C:membrane"/>
    <property type="evidence" value="ECO:0007669"/>
    <property type="project" value="InterPro"/>
</dbReference>
<feature type="transmembrane region" description="Helical" evidence="1">
    <location>
        <begin position="115"/>
        <end position="135"/>
    </location>
</feature>
<evidence type="ECO:0000313" key="3">
    <source>
        <dbReference type="EMBL" id="RBL89376.1"/>
    </source>
</evidence>
<dbReference type="Gene3D" id="3.30.565.10">
    <property type="entry name" value="Histidine kinase-like ATPase, C-terminal domain"/>
    <property type="match status" value="1"/>
</dbReference>
<dbReference type="PANTHER" id="PTHR34220:SF7">
    <property type="entry name" value="SENSOR HISTIDINE KINASE YPDA"/>
    <property type="match status" value="1"/>
</dbReference>
<dbReference type="GO" id="GO:0000155">
    <property type="term" value="F:phosphorelay sensor kinase activity"/>
    <property type="evidence" value="ECO:0007669"/>
    <property type="project" value="InterPro"/>
</dbReference>
<dbReference type="EMBL" id="QFFJ01000002">
    <property type="protein sequence ID" value="RBL89376.1"/>
    <property type="molecule type" value="Genomic_DNA"/>
</dbReference>
<comment type="caution">
    <text evidence="3">The sequence shown here is derived from an EMBL/GenBank/DDBJ whole genome shotgun (WGS) entry which is preliminary data.</text>
</comment>
<evidence type="ECO:0000313" key="4">
    <source>
        <dbReference type="Proteomes" id="UP000253410"/>
    </source>
</evidence>
<sequence length="353" mass="40756">MQYLKKRRIEIIIHIAIWIAGYLLFALIANTVGVFSNTQQTLFYPLTIGTLINAVLFYTAALIVIPRYAAAKRIKTLILLLVLLFTGITFLKSVIDFLFFSSIVSTEKEPFIEQIAINIVFDFILLSMAMAYGFIRTWLKKEAQQQVILQEKLMTELNFLKAQINPHFLFNTLNTAYASATLYGDERTAGIIDKLSYLIRYMLYESNEDQVLLQQEIRYMENFIELQQHRISDEIKADIRFQHQVDNQHYIAPLLLLPFVENAFKHGIRLDDPSYIHILLEVAENKLLFSVKNSIGAVPMTEPHIGGVGLENVKKRLALLYPSGHQLHVRQDDQNFDILLEIKLNTHEMYSGR</sequence>
<accession>A0A365XSL9</accession>
<organism evidence="3 4">
    <name type="scientific">Chitinophaga flava</name>
    <dbReference type="NCBI Taxonomy" id="2259036"/>
    <lineage>
        <taxon>Bacteria</taxon>
        <taxon>Pseudomonadati</taxon>
        <taxon>Bacteroidota</taxon>
        <taxon>Chitinophagia</taxon>
        <taxon>Chitinophagales</taxon>
        <taxon>Chitinophagaceae</taxon>
        <taxon>Chitinophaga</taxon>
    </lineage>
</organism>
<name>A0A365XSL9_9BACT</name>
<dbReference type="RefSeq" id="WP_113618120.1">
    <property type="nucleotide sequence ID" value="NZ_QFFJ01000002.1"/>
</dbReference>
<feature type="domain" description="Signal transduction histidine kinase internal region" evidence="2">
    <location>
        <begin position="156"/>
        <end position="234"/>
    </location>
</feature>
<feature type="transmembrane region" description="Helical" evidence="1">
    <location>
        <begin position="77"/>
        <end position="95"/>
    </location>
</feature>
<keyword evidence="1" id="KW-1133">Transmembrane helix</keyword>
<keyword evidence="1" id="KW-0812">Transmembrane</keyword>
<proteinExistence type="predicted"/>
<dbReference type="PANTHER" id="PTHR34220">
    <property type="entry name" value="SENSOR HISTIDINE KINASE YPDA"/>
    <property type="match status" value="1"/>
</dbReference>
<dbReference type="Pfam" id="PF06580">
    <property type="entry name" value="His_kinase"/>
    <property type="match status" value="1"/>
</dbReference>
<keyword evidence="1" id="KW-0472">Membrane</keyword>
<dbReference type="InterPro" id="IPR010559">
    <property type="entry name" value="Sig_transdc_His_kin_internal"/>
</dbReference>
<dbReference type="OrthoDB" id="9792992at2"/>
<protein>
    <recommendedName>
        <fullName evidence="2">Signal transduction histidine kinase internal region domain-containing protein</fullName>
    </recommendedName>
</protein>
<keyword evidence="4" id="KW-1185">Reference proteome</keyword>
<reference evidence="3 4" key="1">
    <citation type="submission" date="2018-05" db="EMBL/GenBank/DDBJ databases">
        <title>Chitinophaga sp. K3CV102501T nov., isolated from isolated from a monsoon evergreen broad-leaved forest soil.</title>
        <authorList>
            <person name="Lv Y."/>
        </authorList>
    </citation>
    <scope>NUCLEOTIDE SEQUENCE [LARGE SCALE GENOMIC DNA]</scope>
    <source>
        <strain evidence="3 4">GDMCC 1.1325</strain>
    </source>
</reference>
<dbReference type="AlphaFoldDB" id="A0A365XSL9"/>